<evidence type="ECO:0000313" key="2">
    <source>
        <dbReference type="Proteomes" id="UP000006447"/>
    </source>
</evidence>
<protein>
    <submittedName>
        <fullName evidence="1">Transposase, IS4 family protein</fullName>
    </submittedName>
</protein>
<name>I0WZG6_RHOOP</name>
<dbReference type="AlphaFoldDB" id="I0WZG6"/>
<reference evidence="1 2" key="1">
    <citation type="journal article" date="2012" name="J. Bacteriol.">
        <title>Draft genome sequence of the nitrophenol-degrading actinomycete Rhodococcus imtechensis RKJ300.</title>
        <authorList>
            <person name="Vikram S."/>
            <person name="Kumar S."/>
            <person name="Subramanian S."/>
            <person name="Raghava G.P."/>
        </authorList>
    </citation>
    <scope>NUCLEOTIDE SEQUENCE [LARGE SCALE GENOMIC DNA]</scope>
    <source>
        <strain evidence="1 2">RKJ300</strain>
    </source>
</reference>
<sequence length="93" mass="9596">MSSAGLVPVLELAEQAGRSKLIDVHVDIDSARVKSGAANPVGKLTSVIAGMCTGADVIDDMNLLRAGGMPALFDQVYAPVDVVGLLARVHLRA</sequence>
<accession>I0WZG6</accession>
<dbReference type="EMBL" id="AJJH01000010">
    <property type="protein sequence ID" value="EID81782.1"/>
    <property type="molecule type" value="Genomic_DNA"/>
</dbReference>
<dbReference type="Proteomes" id="UP000006447">
    <property type="component" value="Unassembled WGS sequence"/>
</dbReference>
<organism evidence="1 2">
    <name type="scientific">Rhodococcus opacus RKJ300 = JCM 13270</name>
    <dbReference type="NCBI Taxonomy" id="1165867"/>
    <lineage>
        <taxon>Bacteria</taxon>
        <taxon>Bacillati</taxon>
        <taxon>Actinomycetota</taxon>
        <taxon>Actinomycetes</taxon>
        <taxon>Mycobacteriales</taxon>
        <taxon>Nocardiaceae</taxon>
        <taxon>Rhodococcus</taxon>
    </lineage>
</organism>
<dbReference type="PATRIC" id="fig|1165867.3.peg.277"/>
<proteinExistence type="predicted"/>
<comment type="caution">
    <text evidence="1">The sequence shown here is derived from an EMBL/GenBank/DDBJ whole genome shotgun (WGS) entry which is preliminary data.</text>
</comment>
<evidence type="ECO:0000313" key="1">
    <source>
        <dbReference type="EMBL" id="EID81782.1"/>
    </source>
</evidence>
<gene>
    <name evidence="1" type="ORF">W59_01389</name>
</gene>